<dbReference type="InterPro" id="IPR044849">
    <property type="entry name" value="CASTOR/POLLUX/SYM8-like"/>
</dbReference>
<dbReference type="EMBL" id="LGRX02006638">
    <property type="protein sequence ID" value="KAK3276286.1"/>
    <property type="molecule type" value="Genomic_DNA"/>
</dbReference>
<dbReference type="InterPro" id="IPR010420">
    <property type="entry name" value="CASTOR/POLLUX/SYM8_dom"/>
</dbReference>
<comment type="caution">
    <text evidence="11">The sequence shown here is derived from an EMBL/GenBank/DDBJ whole genome shotgun (WGS) entry which is preliminary data.</text>
</comment>
<evidence type="ECO:0000256" key="6">
    <source>
        <dbReference type="ARBA" id="ARBA00023065"/>
    </source>
</evidence>
<organism evidence="11 12">
    <name type="scientific">Cymbomonas tetramitiformis</name>
    <dbReference type="NCBI Taxonomy" id="36881"/>
    <lineage>
        <taxon>Eukaryota</taxon>
        <taxon>Viridiplantae</taxon>
        <taxon>Chlorophyta</taxon>
        <taxon>Pyramimonadophyceae</taxon>
        <taxon>Pyramimonadales</taxon>
        <taxon>Pyramimonadaceae</taxon>
        <taxon>Cymbomonas</taxon>
    </lineage>
</organism>
<comment type="subcellular location">
    <subcellularLocation>
        <location evidence="1">Endomembrane system</location>
        <topology evidence="1">Multi-pass membrane protein</topology>
    </subcellularLocation>
</comment>
<dbReference type="InterPro" id="IPR003148">
    <property type="entry name" value="RCK_N"/>
</dbReference>
<evidence type="ECO:0000259" key="10">
    <source>
        <dbReference type="PROSITE" id="PS51201"/>
    </source>
</evidence>
<feature type="domain" description="RCK N-terminal" evidence="10">
    <location>
        <begin position="275"/>
        <end position="420"/>
    </location>
</feature>
<comment type="similarity">
    <text evidence="2">Belongs to the castor/pollux (TC 1.A.1.23) family.</text>
</comment>
<protein>
    <recommendedName>
        <fullName evidence="10">RCK N-terminal domain-containing protein</fullName>
    </recommendedName>
</protein>
<keyword evidence="7 9" id="KW-0472">Membrane</keyword>
<feature type="region of interest" description="Disordered" evidence="8">
    <location>
        <begin position="827"/>
        <end position="851"/>
    </location>
</feature>
<feature type="transmembrane region" description="Helical" evidence="9">
    <location>
        <begin position="230"/>
        <end position="254"/>
    </location>
</feature>
<evidence type="ECO:0000256" key="2">
    <source>
        <dbReference type="ARBA" id="ARBA00008577"/>
    </source>
</evidence>
<keyword evidence="5 9" id="KW-1133">Transmembrane helix</keyword>
<evidence type="ECO:0000256" key="9">
    <source>
        <dbReference type="SAM" id="Phobius"/>
    </source>
</evidence>
<dbReference type="AlphaFoldDB" id="A0AAE0L8Q9"/>
<keyword evidence="4 9" id="KW-0812">Transmembrane</keyword>
<dbReference type="PANTHER" id="PTHR31563:SF10">
    <property type="entry name" value="ION CHANNEL POLLUX-RELATED"/>
    <property type="match status" value="1"/>
</dbReference>
<dbReference type="PROSITE" id="PS51201">
    <property type="entry name" value="RCK_N"/>
    <property type="match status" value="1"/>
</dbReference>
<dbReference type="PANTHER" id="PTHR31563">
    <property type="entry name" value="ION CHANNEL POLLUX-RELATED"/>
    <property type="match status" value="1"/>
</dbReference>
<evidence type="ECO:0000256" key="3">
    <source>
        <dbReference type="ARBA" id="ARBA00022448"/>
    </source>
</evidence>
<dbReference type="Pfam" id="PF06241">
    <property type="entry name" value="Castor_Poll_mid"/>
    <property type="match status" value="1"/>
</dbReference>
<evidence type="ECO:0000313" key="12">
    <source>
        <dbReference type="Proteomes" id="UP001190700"/>
    </source>
</evidence>
<proteinExistence type="inferred from homology"/>
<evidence type="ECO:0000256" key="4">
    <source>
        <dbReference type="ARBA" id="ARBA00022692"/>
    </source>
</evidence>
<accession>A0AAE0L8Q9</accession>
<dbReference type="Gene3D" id="3.40.50.720">
    <property type="entry name" value="NAD(P)-binding Rossmann-like Domain"/>
    <property type="match status" value="1"/>
</dbReference>
<feature type="transmembrane region" description="Helical" evidence="9">
    <location>
        <begin position="184"/>
        <end position="204"/>
    </location>
</feature>
<evidence type="ECO:0000256" key="8">
    <source>
        <dbReference type="SAM" id="MobiDB-lite"/>
    </source>
</evidence>
<gene>
    <name evidence="11" type="ORF">CYMTET_15629</name>
</gene>
<dbReference type="GO" id="GO:0006813">
    <property type="term" value="P:potassium ion transport"/>
    <property type="evidence" value="ECO:0007669"/>
    <property type="project" value="InterPro"/>
</dbReference>
<keyword evidence="6" id="KW-0406">Ion transport</keyword>
<evidence type="ECO:0000256" key="1">
    <source>
        <dbReference type="ARBA" id="ARBA00004127"/>
    </source>
</evidence>
<evidence type="ECO:0000256" key="5">
    <source>
        <dbReference type="ARBA" id="ARBA00022989"/>
    </source>
</evidence>
<dbReference type="Pfam" id="PF22614">
    <property type="entry name" value="Slo-like_RCK"/>
    <property type="match status" value="1"/>
</dbReference>
<keyword evidence="12" id="KW-1185">Reference proteome</keyword>
<dbReference type="Proteomes" id="UP001190700">
    <property type="component" value="Unassembled WGS sequence"/>
</dbReference>
<keyword evidence="3" id="KW-0813">Transport</keyword>
<dbReference type="GO" id="GO:0012505">
    <property type="term" value="C:endomembrane system"/>
    <property type="evidence" value="ECO:0007669"/>
    <property type="project" value="UniProtKB-SubCell"/>
</dbReference>
<feature type="transmembrane region" description="Helical" evidence="9">
    <location>
        <begin position="96"/>
        <end position="117"/>
    </location>
</feature>
<dbReference type="InterPro" id="IPR036721">
    <property type="entry name" value="RCK_C_sf"/>
</dbReference>
<name>A0AAE0L8Q9_9CHLO</name>
<reference evidence="11 12" key="1">
    <citation type="journal article" date="2015" name="Genome Biol. Evol.">
        <title>Comparative Genomics of a Bacterivorous Green Alga Reveals Evolutionary Causalities and Consequences of Phago-Mixotrophic Mode of Nutrition.</title>
        <authorList>
            <person name="Burns J.A."/>
            <person name="Paasch A."/>
            <person name="Narechania A."/>
            <person name="Kim E."/>
        </authorList>
    </citation>
    <scope>NUCLEOTIDE SEQUENCE [LARGE SCALE GENOMIC DNA]</scope>
    <source>
        <strain evidence="11 12">PLY_AMNH</strain>
    </source>
</reference>
<dbReference type="SUPFAM" id="SSF116726">
    <property type="entry name" value="TrkA C-terminal domain-like"/>
    <property type="match status" value="1"/>
</dbReference>
<evidence type="ECO:0000313" key="11">
    <source>
        <dbReference type="EMBL" id="KAK3276286.1"/>
    </source>
</evidence>
<evidence type="ECO:0000256" key="7">
    <source>
        <dbReference type="ARBA" id="ARBA00023136"/>
    </source>
</evidence>
<sequence length="851" mass="93996">MSSGLAQLVCAFTPGCTPGGSGINALLSSRCMTLELAVQQWRKACQDSAWCKSPEFSLPDDLNGYCKNGLPVATISMMREMEEDVTKSPYSRFTRMAALLITATCLIVPLILPAIMASMKEKALGNFLDRMKKKFLSEGAISEQEGKGDNSLQTLQEGSGPSLADRFAYKIDIWFSISKASKPIALMMVVVWLVLVSWSALFAFGDDDPLWKSIEGVGIAWTFVGDGENLALRCVAVVTSVGGLLVTSLFMGIVGDAISEKVDSLKKGKSKVVEANHTLIIGWSEKLLPIVNQLSIANESEGGGVVVVLSSREKEAMETDIQSYEFTSAVKSSIICRTGSSLNFNDLKKVSADQARSIIVLAGENPNMDEDERDGEVLQVLLSLRRLQRDVGLEGHIVTEVNELENEPLFRSIFASQSVVHTVTAHNSIGRLMIQCSLSSRAGEIWLNLLGFEGNEFYLKHWEELVGSKYGTAIMRFENAVAMGIQRGDQLMLNPSNEEVIQEEDEIWVLAEDDDTYHVMQHPIRLNVQMLVPHFKEYAKPVRLILVGWRRDMTDMILAADQFLLTGSSLYLFCSKPIEDRMVEFDRVGFNPLKDLQNIRLEHKVGDGASRYDLQKLPLLDFDAVLVLAEDGMDESKVLVTTMLLYDVHTRLLRQMEATMRKAHPVKAIIVSEIPDAQVHTLLRQAQSESAGEGGMKLGCVLSNELHSKALAMVSENPQLSLILNELLSGSDGNELYLRPATQYALDGEELNVWEIMARARVRNHTMLGYQLAGMEKALLNPTDKMKRIVWHAEDALVIIGEDSGVDEYIIGRGRPSLEDFSIISQKASGQSGKPDTSKHANHGSGFGNRL</sequence>